<evidence type="ECO:0000313" key="8">
    <source>
        <dbReference type="Proteomes" id="UP000078559"/>
    </source>
</evidence>
<feature type="transmembrane region" description="Helical" evidence="6">
    <location>
        <begin position="361"/>
        <end position="383"/>
    </location>
</feature>
<feature type="transmembrane region" description="Helical" evidence="6">
    <location>
        <begin position="154"/>
        <end position="178"/>
    </location>
</feature>
<dbReference type="GO" id="GO:0022857">
    <property type="term" value="F:transmembrane transporter activity"/>
    <property type="evidence" value="ECO:0007669"/>
    <property type="project" value="InterPro"/>
</dbReference>
<dbReference type="GO" id="GO:0016020">
    <property type="term" value="C:membrane"/>
    <property type="evidence" value="ECO:0007669"/>
    <property type="project" value="UniProtKB-SubCell"/>
</dbReference>
<feature type="transmembrane region" description="Helical" evidence="6">
    <location>
        <begin position="527"/>
        <end position="546"/>
    </location>
</feature>
<dbReference type="InterPro" id="IPR002293">
    <property type="entry name" value="AA/rel_permease1"/>
</dbReference>
<evidence type="ECO:0000256" key="1">
    <source>
        <dbReference type="ARBA" id="ARBA00004141"/>
    </source>
</evidence>
<comment type="subcellular location">
    <subcellularLocation>
        <location evidence="1">Membrane</location>
        <topology evidence="1">Multi-pass membrane protein</topology>
    </subcellularLocation>
</comment>
<dbReference type="Pfam" id="PF13520">
    <property type="entry name" value="AA_permease_2"/>
    <property type="match status" value="1"/>
</dbReference>
<dbReference type="EMBL" id="CM003101">
    <property type="protein sequence ID" value="KUI68613.1"/>
    <property type="molecule type" value="Genomic_DNA"/>
</dbReference>
<evidence type="ECO:0000256" key="2">
    <source>
        <dbReference type="ARBA" id="ARBA00022448"/>
    </source>
</evidence>
<proteinExistence type="predicted"/>
<feature type="transmembrane region" description="Helical" evidence="6">
    <location>
        <begin position="437"/>
        <end position="461"/>
    </location>
</feature>
<dbReference type="PANTHER" id="PTHR45649">
    <property type="entry name" value="AMINO-ACID PERMEASE BAT1"/>
    <property type="match status" value="1"/>
</dbReference>
<keyword evidence="8" id="KW-1185">Reference proteome</keyword>
<dbReference type="Proteomes" id="UP000078559">
    <property type="component" value="Chromosome 4"/>
</dbReference>
<feature type="transmembrane region" description="Helical" evidence="6">
    <location>
        <begin position="496"/>
        <end position="515"/>
    </location>
</feature>
<feature type="transmembrane region" description="Helical" evidence="6">
    <location>
        <begin position="198"/>
        <end position="216"/>
    </location>
</feature>
<feature type="transmembrane region" description="Helical" evidence="6">
    <location>
        <begin position="269"/>
        <end position="291"/>
    </location>
</feature>
<dbReference type="AlphaFoldDB" id="A0A194VXL8"/>
<keyword evidence="2" id="KW-0813">Transport</keyword>
<feature type="transmembrane region" description="Helical" evidence="6">
    <location>
        <begin position="228"/>
        <end position="249"/>
    </location>
</feature>
<evidence type="ECO:0000313" key="7">
    <source>
        <dbReference type="EMBL" id="KUI68613.1"/>
    </source>
</evidence>
<sequence>MDSCQGKRFGTASSSHEESYKDNAIDLQVSALPKQQVSFRKAKVSGGTGKSTRFSDDEYLVRLGKKPLLKREFGFMSMLGFSCTSLLTWEGILVNTVVALLNGGPAGVVWGFLINWIGTLSVNACLAELSSIAPTAAGQYHWVAMLAPNSSRAFLSYMTAWLTTTAWQAMAGTMGYLIATVLQGIVILGQPLYEPKSWHTVLIAWATSIFAVLVNSTTGRALSRFEGVVLVLHLAGFFGVIIPLVYLAPHNEPAAVFSTFLNEGGWSSQALSFLVGFPSGASPLVGADCAVHMSEEIQSAASVVPSAIMWTITVNGTLGFAAMIAMLFCLTDLESALEASETMFYPFLEVFYAGVKSRGGAVAMSVVILMLAIASSVGIYASASRMMWSFSRDRGIPFSKHVAKLSGKSKLPILAILITLGCSMVLVLITLGSTVAFSVLVSQVLAALYSSYLLSCSLLLWRRCTGAIQPYSEEGTVLDAGRIYWGPWRVPGPLGIINNVFACLYVAFTLFWSFWPQNTPTTPQNGNWSPLTFGSILIFSTLYYVFRARHCFRGPIKEI</sequence>
<accession>A0A194VXL8</accession>
<evidence type="ECO:0000256" key="6">
    <source>
        <dbReference type="SAM" id="Phobius"/>
    </source>
</evidence>
<dbReference type="PIRSF" id="PIRSF006060">
    <property type="entry name" value="AA_transporter"/>
    <property type="match status" value="1"/>
</dbReference>
<evidence type="ECO:0000256" key="5">
    <source>
        <dbReference type="ARBA" id="ARBA00023136"/>
    </source>
</evidence>
<dbReference type="PANTHER" id="PTHR45649:SF1">
    <property type="entry name" value="TRANSPORTER, PUTATIVE (EUROFUNG)-RELATED"/>
    <property type="match status" value="1"/>
</dbReference>
<dbReference type="OrthoDB" id="3257095at2759"/>
<name>A0A194VXL8_CYTMA</name>
<feature type="transmembrane region" description="Helical" evidence="6">
    <location>
        <begin position="303"/>
        <end position="328"/>
    </location>
</feature>
<keyword evidence="4 6" id="KW-1133">Transmembrane helix</keyword>
<dbReference type="Gene3D" id="1.20.1740.10">
    <property type="entry name" value="Amino acid/polyamine transporter I"/>
    <property type="match status" value="1"/>
</dbReference>
<organism evidence="7 8">
    <name type="scientific">Cytospora mali</name>
    <name type="common">Apple Valsa canker fungus</name>
    <name type="synonym">Valsa mali</name>
    <dbReference type="NCBI Taxonomy" id="578113"/>
    <lineage>
        <taxon>Eukaryota</taxon>
        <taxon>Fungi</taxon>
        <taxon>Dikarya</taxon>
        <taxon>Ascomycota</taxon>
        <taxon>Pezizomycotina</taxon>
        <taxon>Sordariomycetes</taxon>
        <taxon>Sordariomycetidae</taxon>
        <taxon>Diaporthales</taxon>
        <taxon>Cytosporaceae</taxon>
        <taxon>Cytospora</taxon>
    </lineage>
</organism>
<keyword evidence="5 6" id="KW-0472">Membrane</keyword>
<feature type="transmembrane region" description="Helical" evidence="6">
    <location>
        <begin position="75"/>
        <end position="101"/>
    </location>
</feature>
<keyword evidence="3 6" id="KW-0812">Transmembrane</keyword>
<gene>
    <name evidence="7" type="ORF">VM1G_04709</name>
</gene>
<evidence type="ECO:0000256" key="4">
    <source>
        <dbReference type="ARBA" id="ARBA00022989"/>
    </source>
</evidence>
<protein>
    <submittedName>
        <fullName evidence="7">Choline transport protein</fullName>
    </submittedName>
</protein>
<evidence type="ECO:0000256" key="3">
    <source>
        <dbReference type="ARBA" id="ARBA00022692"/>
    </source>
</evidence>
<reference evidence="7" key="1">
    <citation type="submission" date="2014-12" db="EMBL/GenBank/DDBJ databases">
        <title>Genome Sequence of Valsa Canker Pathogens Uncovers a Specific Adaption of Colonization on Woody Bark.</title>
        <authorList>
            <person name="Yin Z."/>
            <person name="Liu H."/>
            <person name="Gao X."/>
            <person name="Li Z."/>
            <person name="Song N."/>
            <person name="Ke X."/>
            <person name="Dai Q."/>
            <person name="Wu Y."/>
            <person name="Sun Y."/>
            <person name="Xu J.-R."/>
            <person name="Kang Z.K."/>
            <person name="Wang L."/>
            <person name="Huang L."/>
        </authorList>
    </citation>
    <scope>NUCLEOTIDE SEQUENCE [LARGE SCALE GENOMIC DNA]</scope>
    <source>
        <strain evidence="7">03-8</strain>
    </source>
</reference>
<feature type="transmembrane region" description="Helical" evidence="6">
    <location>
        <begin position="411"/>
        <end position="431"/>
    </location>
</feature>